<reference evidence="9 10" key="1">
    <citation type="journal article" date="2009" name="Stand. Genomic Sci.">
        <title>Complete genome sequence of Catenulispora acidiphila type strain (ID 139908).</title>
        <authorList>
            <person name="Copeland A."/>
            <person name="Lapidus A."/>
            <person name="Glavina Del Rio T."/>
            <person name="Nolan M."/>
            <person name="Lucas S."/>
            <person name="Chen F."/>
            <person name="Tice H."/>
            <person name="Cheng J.F."/>
            <person name="Bruce D."/>
            <person name="Goodwin L."/>
            <person name="Pitluck S."/>
            <person name="Mikhailova N."/>
            <person name="Pati A."/>
            <person name="Ivanova N."/>
            <person name="Mavromatis K."/>
            <person name="Chen A."/>
            <person name="Palaniappan K."/>
            <person name="Chain P."/>
            <person name="Land M."/>
            <person name="Hauser L."/>
            <person name="Chang Y.J."/>
            <person name="Jeffries C.D."/>
            <person name="Chertkov O."/>
            <person name="Brettin T."/>
            <person name="Detter J.C."/>
            <person name="Han C."/>
            <person name="Ali Z."/>
            <person name="Tindall B.J."/>
            <person name="Goker M."/>
            <person name="Bristow J."/>
            <person name="Eisen J.A."/>
            <person name="Markowitz V."/>
            <person name="Hugenholtz P."/>
            <person name="Kyrpides N.C."/>
            <person name="Klenk H.P."/>
        </authorList>
    </citation>
    <scope>NUCLEOTIDE SEQUENCE [LARGE SCALE GENOMIC DNA]</scope>
    <source>
        <strain evidence="10">DSM 44928 / JCM 14897 / NBRC 102108 / NRRL B-24433 / ID139908</strain>
    </source>
</reference>
<dbReference type="GO" id="GO:0006352">
    <property type="term" value="P:DNA-templated transcription initiation"/>
    <property type="evidence" value="ECO:0007669"/>
    <property type="project" value="InterPro"/>
</dbReference>
<dbReference type="Pfam" id="PF12680">
    <property type="entry name" value="SnoaL_2"/>
    <property type="match status" value="1"/>
</dbReference>
<dbReference type="NCBIfam" id="NF006089">
    <property type="entry name" value="PRK08241.1"/>
    <property type="match status" value="1"/>
</dbReference>
<dbReference type="SUPFAM" id="SSF54427">
    <property type="entry name" value="NTF2-like"/>
    <property type="match status" value="1"/>
</dbReference>
<evidence type="ECO:0000256" key="4">
    <source>
        <dbReference type="ARBA" id="ARBA00023082"/>
    </source>
</evidence>
<dbReference type="RefSeq" id="WP_015796204.1">
    <property type="nucleotide sequence ID" value="NC_013131.1"/>
</dbReference>
<evidence type="ECO:0000313" key="9">
    <source>
        <dbReference type="EMBL" id="ACU76479.1"/>
    </source>
</evidence>
<proteinExistence type="inferred from homology"/>
<dbReference type="STRING" id="479433.Caci_7655"/>
<keyword evidence="10" id="KW-1185">Reference proteome</keyword>
<dbReference type="InterPro" id="IPR036388">
    <property type="entry name" value="WH-like_DNA-bd_sf"/>
</dbReference>
<dbReference type="InterPro" id="IPR014305">
    <property type="entry name" value="RNA_pol_sigma-G_actinobac"/>
</dbReference>
<comment type="subunit">
    <text evidence="2">Interacts transiently with the RNA polymerase catalytic core formed by RpoA, RpoB, RpoC and RpoZ (2 alpha, 1 beta, 1 beta' and 1 omega subunit) to form the RNA polymerase holoenzyme that can initiate transcription.</text>
</comment>
<keyword evidence="4" id="KW-0731">Sigma factor</keyword>
<evidence type="ECO:0000259" key="7">
    <source>
        <dbReference type="Pfam" id="PF08281"/>
    </source>
</evidence>
<dbReference type="KEGG" id="cai:Caci_7655"/>
<dbReference type="NCBIfam" id="TIGR02960">
    <property type="entry name" value="SigX5"/>
    <property type="match status" value="1"/>
</dbReference>
<evidence type="ECO:0000259" key="8">
    <source>
        <dbReference type="Pfam" id="PF12680"/>
    </source>
</evidence>
<dbReference type="GO" id="GO:0003677">
    <property type="term" value="F:DNA binding"/>
    <property type="evidence" value="ECO:0007669"/>
    <property type="project" value="InterPro"/>
</dbReference>
<dbReference type="InterPro" id="IPR013324">
    <property type="entry name" value="RNA_pol_sigma_r3/r4-like"/>
</dbReference>
<dbReference type="SUPFAM" id="SSF88659">
    <property type="entry name" value="Sigma3 and sigma4 domains of RNA polymerase sigma factors"/>
    <property type="match status" value="1"/>
</dbReference>
<dbReference type="InterPro" id="IPR039425">
    <property type="entry name" value="RNA_pol_sigma-70-like"/>
</dbReference>
<feature type="domain" description="RNA polymerase sigma-70 region 2" evidence="6">
    <location>
        <begin position="21"/>
        <end position="78"/>
    </location>
</feature>
<evidence type="ECO:0000256" key="5">
    <source>
        <dbReference type="ARBA" id="ARBA00023163"/>
    </source>
</evidence>
<dbReference type="PANTHER" id="PTHR43133:SF65">
    <property type="entry name" value="ECF RNA POLYMERASE SIGMA FACTOR SIGG"/>
    <property type="match status" value="1"/>
</dbReference>
<protein>
    <submittedName>
        <fullName evidence="9">RNA polymerase, sigma-24 subunit, ECF subfamily</fullName>
    </submittedName>
</protein>
<dbReference type="Pfam" id="PF04542">
    <property type="entry name" value="Sigma70_r2"/>
    <property type="match status" value="1"/>
</dbReference>
<keyword evidence="5" id="KW-0804">Transcription</keyword>
<dbReference type="GO" id="GO:0016987">
    <property type="term" value="F:sigma factor activity"/>
    <property type="evidence" value="ECO:0007669"/>
    <property type="project" value="UniProtKB-KW"/>
</dbReference>
<feature type="domain" description="RNA polymerase sigma factor 70 region 4 type 2" evidence="7">
    <location>
        <begin position="136"/>
        <end position="188"/>
    </location>
</feature>
<evidence type="ECO:0000259" key="6">
    <source>
        <dbReference type="Pfam" id="PF04542"/>
    </source>
</evidence>
<dbReference type="InterPro" id="IPR013325">
    <property type="entry name" value="RNA_pol_sigma_r2"/>
</dbReference>
<comment type="similarity">
    <text evidence="1">Belongs to the sigma-70 factor family. ECF subfamily.</text>
</comment>
<dbReference type="Pfam" id="PF08281">
    <property type="entry name" value="Sigma70_r4_2"/>
    <property type="match status" value="1"/>
</dbReference>
<evidence type="ECO:0000256" key="2">
    <source>
        <dbReference type="ARBA" id="ARBA00011344"/>
    </source>
</evidence>
<feature type="domain" description="SnoaL-like" evidence="8">
    <location>
        <begin position="211"/>
        <end position="305"/>
    </location>
</feature>
<organism evidence="9 10">
    <name type="scientific">Catenulispora acidiphila (strain DSM 44928 / JCM 14897 / NBRC 102108 / NRRL B-24433 / ID139908)</name>
    <dbReference type="NCBI Taxonomy" id="479433"/>
    <lineage>
        <taxon>Bacteria</taxon>
        <taxon>Bacillati</taxon>
        <taxon>Actinomycetota</taxon>
        <taxon>Actinomycetes</taxon>
        <taxon>Catenulisporales</taxon>
        <taxon>Catenulisporaceae</taxon>
        <taxon>Catenulispora</taxon>
    </lineage>
</organism>
<dbReference type="OrthoDB" id="3848841at2"/>
<dbReference type="InterPro" id="IPR007627">
    <property type="entry name" value="RNA_pol_sigma70_r2"/>
</dbReference>
<evidence type="ECO:0000256" key="1">
    <source>
        <dbReference type="ARBA" id="ARBA00010641"/>
    </source>
</evidence>
<dbReference type="InterPro" id="IPR037401">
    <property type="entry name" value="SnoaL-like"/>
</dbReference>
<evidence type="ECO:0000313" key="10">
    <source>
        <dbReference type="Proteomes" id="UP000000851"/>
    </source>
</evidence>
<dbReference type="HOGENOM" id="CLU_043648_0_0_11"/>
<dbReference type="CDD" id="cd06171">
    <property type="entry name" value="Sigma70_r4"/>
    <property type="match status" value="1"/>
</dbReference>
<sequence length="333" mass="36559">MVKNVSTTTDRDTVADQLEPFRRELTAYCYRMLGSAFEAEDAVQETLLRAWSKFEGFQGRSQLRTWLYRIATNVCLDMAPAPQRRARPMDLFSPGSATAPNLAQLEENVWVGPIPDERVLAGDPAEVAVGRESIRLAFIAALQKLAPRQRAVLILREVLAWSAAETAELLDSSVASVNSALQRARATLAEDGSASGETAKPLDDEQREFLAKYVKAFEAFDIDGLTALLRADVSLNMPPFQLWLQGAEELRAWWNGAGGGCRGSRLLPIEANGMPAFAQYRVAEDGDGWTPWAIMVLEIRDGRLAGIGSYLDTERLFPLFDVPARLGADGTPA</sequence>
<gene>
    <name evidence="9" type="ordered locus">Caci_7655</name>
</gene>
<dbReference type="InterPro" id="IPR014284">
    <property type="entry name" value="RNA_pol_sigma-70_dom"/>
</dbReference>
<dbReference type="EMBL" id="CP001700">
    <property type="protein sequence ID" value="ACU76479.1"/>
    <property type="molecule type" value="Genomic_DNA"/>
</dbReference>
<dbReference type="Gene3D" id="3.10.450.50">
    <property type="match status" value="1"/>
</dbReference>
<dbReference type="eggNOG" id="COG1595">
    <property type="taxonomic scope" value="Bacteria"/>
</dbReference>
<dbReference type="AlphaFoldDB" id="C7QCL6"/>
<evidence type="ECO:0000256" key="3">
    <source>
        <dbReference type="ARBA" id="ARBA00023015"/>
    </source>
</evidence>
<dbReference type="SUPFAM" id="SSF88946">
    <property type="entry name" value="Sigma2 domain of RNA polymerase sigma factors"/>
    <property type="match status" value="1"/>
</dbReference>
<dbReference type="InterPro" id="IPR013249">
    <property type="entry name" value="RNA_pol_sigma70_r4_t2"/>
</dbReference>
<dbReference type="InParanoid" id="C7QCL6"/>
<dbReference type="Proteomes" id="UP000000851">
    <property type="component" value="Chromosome"/>
</dbReference>
<name>C7QCL6_CATAD</name>
<keyword evidence="3" id="KW-0805">Transcription regulation</keyword>
<dbReference type="PANTHER" id="PTHR43133">
    <property type="entry name" value="RNA POLYMERASE ECF-TYPE SIGMA FACTO"/>
    <property type="match status" value="1"/>
</dbReference>
<accession>C7QCL6</accession>
<dbReference type="Gene3D" id="1.10.10.10">
    <property type="entry name" value="Winged helix-like DNA-binding domain superfamily/Winged helix DNA-binding domain"/>
    <property type="match status" value="1"/>
</dbReference>
<dbReference type="InterPro" id="IPR032710">
    <property type="entry name" value="NTF2-like_dom_sf"/>
</dbReference>
<dbReference type="NCBIfam" id="TIGR02937">
    <property type="entry name" value="sigma70-ECF"/>
    <property type="match status" value="1"/>
</dbReference>
<dbReference type="Gene3D" id="1.10.1740.10">
    <property type="match status" value="1"/>
</dbReference>